<dbReference type="InterPro" id="IPR005572">
    <property type="entry name" value="Anti-sigma_E_RseA_N"/>
</dbReference>
<dbReference type="InterPro" id="IPR036147">
    <property type="entry name" value="Anti-sigma_E_RseA_N_sf"/>
</dbReference>
<comment type="caution">
    <text evidence="2">The sequence shown here is derived from an EMBL/GenBank/DDBJ whole genome shotgun (WGS) entry which is preliminary data.</text>
</comment>
<gene>
    <name evidence="2" type="ORF">GCM10022277_31700</name>
</gene>
<dbReference type="PANTHER" id="PTHR38104">
    <property type="match status" value="1"/>
</dbReference>
<dbReference type="CDD" id="cd16328">
    <property type="entry name" value="RseA_N"/>
    <property type="match status" value="1"/>
</dbReference>
<evidence type="ECO:0000313" key="2">
    <source>
        <dbReference type="EMBL" id="GAA3932493.1"/>
    </source>
</evidence>
<dbReference type="Pfam" id="PF03872">
    <property type="entry name" value="RseA_N"/>
    <property type="match status" value="1"/>
</dbReference>
<protein>
    <submittedName>
        <fullName evidence="2">Anti sigma-E factor RseA C-terminal domain-containing protein</fullName>
    </submittedName>
</protein>
<dbReference type="InterPro" id="IPR052383">
    <property type="entry name" value="Anti-sigma-E_RseA-like"/>
</dbReference>
<dbReference type="Proteomes" id="UP001501565">
    <property type="component" value="Unassembled WGS sequence"/>
</dbReference>
<dbReference type="PANTHER" id="PTHR38104:SF1">
    <property type="entry name" value="ANTI-SIGMA-E FACTOR RSEA"/>
    <property type="match status" value="1"/>
</dbReference>
<name>A0ABP7MYR3_9GAMM</name>
<accession>A0ABP7MYR3</accession>
<organism evidence="2 3">
    <name type="scientific">Litoribacillus peritrichatus</name>
    <dbReference type="NCBI Taxonomy" id="718191"/>
    <lineage>
        <taxon>Bacteria</taxon>
        <taxon>Pseudomonadati</taxon>
        <taxon>Pseudomonadota</taxon>
        <taxon>Gammaproteobacteria</taxon>
        <taxon>Oceanospirillales</taxon>
        <taxon>Oceanospirillaceae</taxon>
        <taxon>Litoribacillus</taxon>
    </lineage>
</organism>
<evidence type="ECO:0000259" key="1">
    <source>
        <dbReference type="Pfam" id="PF03872"/>
    </source>
</evidence>
<dbReference type="Gene3D" id="1.10.10.880">
    <property type="entry name" value="Anti sigma-E protein RseA, N-terminal domain"/>
    <property type="match status" value="1"/>
</dbReference>
<feature type="domain" description="Anti sigma-E protein RseA N-terminal" evidence="1">
    <location>
        <begin position="6"/>
        <end position="79"/>
    </location>
</feature>
<dbReference type="EMBL" id="BAABBN010000007">
    <property type="protein sequence ID" value="GAA3932493.1"/>
    <property type="molecule type" value="Genomic_DNA"/>
</dbReference>
<evidence type="ECO:0000313" key="3">
    <source>
        <dbReference type="Proteomes" id="UP001501565"/>
    </source>
</evidence>
<reference evidence="3" key="1">
    <citation type="journal article" date="2019" name="Int. J. Syst. Evol. Microbiol.">
        <title>The Global Catalogue of Microorganisms (GCM) 10K type strain sequencing project: providing services to taxonomists for standard genome sequencing and annotation.</title>
        <authorList>
            <consortium name="The Broad Institute Genomics Platform"/>
            <consortium name="The Broad Institute Genome Sequencing Center for Infectious Disease"/>
            <person name="Wu L."/>
            <person name="Ma J."/>
        </authorList>
    </citation>
    <scope>NUCLEOTIDE SEQUENCE [LARGE SCALE GENOMIC DNA]</scope>
    <source>
        <strain evidence="3">JCM 17551</strain>
    </source>
</reference>
<sequence>MSDKIAESLSALLDNEATELDVRRLTKTMTDEDLDTWARMCAMKQGLHKENVSHQSINILDGIRAGIADEEIVAQPKPAASGWKNWLGGAGVAAAVALAVVGIGVQNNDFGSEAGGQLVTNDQPVATEKSEPAADVGETRLAAGDMSPEQYKALQDKLRSYMQQHAENSPDDLVGDVMPYARVVSFEVEQAKQAEK</sequence>
<proteinExistence type="predicted"/>
<keyword evidence="3" id="KW-1185">Reference proteome</keyword>
<dbReference type="SUPFAM" id="SSF89069">
    <property type="entry name" value="N-terminal, cytoplasmic domain of anti-sigmaE factor RseA"/>
    <property type="match status" value="1"/>
</dbReference>
<dbReference type="RefSeq" id="WP_344799543.1">
    <property type="nucleotide sequence ID" value="NZ_BAABBN010000007.1"/>
</dbReference>